<keyword evidence="2 6" id="KW-0813">Transport</keyword>
<feature type="transmembrane region" description="Helical" evidence="7">
    <location>
        <begin position="34"/>
        <end position="57"/>
    </location>
</feature>
<accession>A0A809SES8</accession>
<reference evidence="8" key="1">
    <citation type="journal article" name="DNA Res.">
        <title>The physiological potential of anammox bacteria as revealed by their core genome structure.</title>
        <authorList>
            <person name="Okubo T."/>
            <person name="Toyoda A."/>
            <person name="Fukuhara K."/>
            <person name="Uchiyama I."/>
            <person name="Harigaya Y."/>
            <person name="Kuroiwa M."/>
            <person name="Suzuki T."/>
            <person name="Murakami Y."/>
            <person name="Suwa Y."/>
            <person name="Takami H."/>
        </authorList>
    </citation>
    <scope>NUCLEOTIDE SEQUENCE</scope>
    <source>
        <strain evidence="8">317325-2</strain>
    </source>
</reference>
<evidence type="ECO:0000256" key="1">
    <source>
        <dbReference type="ARBA" id="ARBA00004141"/>
    </source>
</evidence>
<evidence type="ECO:0000256" key="7">
    <source>
        <dbReference type="SAM" id="Phobius"/>
    </source>
</evidence>
<dbReference type="Pfam" id="PF00230">
    <property type="entry name" value="MIP"/>
    <property type="match status" value="1"/>
</dbReference>
<dbReference type="InterPro" id="IPR000425">
    <property type="entry name" value="MIP"/>
</dbReference>
<keyword evidence="5 7" id="KW-0472">Membrane</keyword>
<proteinExistence type="inferred from homology"/>
<dbReference type="GO" id="GO:0015250">
    <property type="term" value="F:water channel activity"/>
    <property type="evidence" value="ECO:0007669"/>
    <property type="project" value="TreeGrafter"/>
</dbReference>
<evidence type="ECO:0000256" key="6">
    <source>
        <dbReference type="RuleBase" id="RU000477"/>
    </source>
</evidence>
<dbReference type="GO" id="GO:0005886">
    <property type="term" value="C:plasma membrane"/>
    <property type="evidence" value="ECO:0007669"/>
    <property type="project" value="TreeGrafter"/>
</dbReference>
<dbReference type="EMBL" id="AP021858">
    <property type="protein sequence ID" value="BBO24184.1"/>
    <property type="molecule type" value="Genomic_DNA"/>
</dbReference>
<keyword evidence="3 6" id="KW-0812">Transmembrane</keyword>
<dbReference type="PANTHER" id="PTHR19139">
    <property type="entry name" value="AQUAPORIN TRANSPORTER"/>
    <property type="match status" value="1"/>
</dbReference>
<evidence type="ECO:0000313" key="9">
    <source>
        <dbReference type="Proteomes" id="UP000662873"/>
    </source>
</evidence>
<dbReference type="PRINTS" id="PR00783">
    <property type="entry name" value="MINTRINSICP"/>
</dbReference>
<comment type="similarity">
    <text evidence="6">Belongs to the MIP/aquaporin (TC 1.A.8) family.</text>
</comment>
<feature type="transmembrane region" description="Helical" evidence="7">
    <location>
        <begin position="155"/>
        <end position="176"/>
    </location>
</feature>
<keyword evidence="4 7" id="KW-1133">Transmembrane helix</keyword>
<evidence type="ECO:0000256" key="4">
    <source>
        <dbReference type="ARBA" id="ARBA00022989"/>
    </source>
</evidence>
<sequence>MNVRAAFAELVGVFGFVFIGVSSVVVAAMPNSTLGLFGVAVAHGLGIAVMASAVAPVSGGHLNPAVSIGAWMANKLSLVDTVGYLVGQVAGAVLAVATVGYAFGNAALSDVMFGTPEIAARLTTTQAVIVEGVLAMFLVLSVFGTCIDSKAPKTGALFVGLSVLMGVLAGGTLTGASMNPARYLGPAIYGGALGDWVVYVSGPILGAAVAVAIYLYIRRPDAGEQPAD</sequence>
<name>A0A809SES8_9BACT</name>
<dbReference type="AlphaFoldDB" id="A0A809SES8"/>
<dbReference type="InterPro" id="IPR023271">
    <property type="entry name" value="Aquaporin-like"/>
</dbReference>
<evidence type="ECO:0000256" key="3">
    <source>
        <dbReference type="ARBA" id="ARBA00022692"/>
    </source>
</evidence>
<dbReference type="Gene3D" id="1.20.1080.10">
    <property type="entry name" value="Glycerol uptake facilitator protein"/>
    <property type="match status" value="1"/>
</dbReference>
<dbReference type="PANTHER" id="PTHR19139:SF284">
    <property type="entry name" value="AQUAPORIN"/>
    <property type="match status" value="1"/>
</dbReference>
<evidence type="ECO:0000256" key="5">
    <source>
        <dbReference type="ARBA" id="ARBA00023136"/>
    </source>
</evidence>
<evidence type="ECO:0000256" key="2">
    <source>
        <dbReference type="ARBA" id="ARBA00022448"/>
    </source>
</evidence>
<feature type="transmembrane region" description="Helical" evidence="7">
    <location>
        <begin position="78"/>
        <end position="103"/>
    </location>
</feature>
<feature type="transmembrane region" description="Helical" evidence="7">
    <location>
        <begin position="7"/>
        <end position="28"/>
    </location>
</feature>
<evidence type="ECO:0000313" key="8">
    <source>
        <dbReference type="EMBL" id="BBO24184.1"/>
    </source>
</evidence>
<feature type="transmembrane region" description="Helical" evidence="7">
    <location>
        <begin position="196"/>
        <end position="217"/>
    </location>
</feature>
<dbReference type="Proteomes" id="UP000662873">
    <property type="component" value="Chromosome"/>
</dbReference>
<gene>
    <name evidence="8" type="ORF">NPRO_17790</name>
</gene>
<organism evidence="8 9">
    <name type="scientific">Candidatus Nitrosymbiomonas proteolyticus</name>
    <dbReference type="NCBI Taxonomy" id="2608984"/>
    <lineage>
        <taxon>Bacteria</taxon>
        <taxon>Bacillati</taxon>
        <taxon>Armatimonadota</taxon>
        <taxon>Armatimonadota incertae sedis</taxon>
        <taxon>Candidatus Nitrosymbiomonas</taxon>
    </lineage>
</organism>
<comment type="subcellular location">
    <subcellularLocation>
        <location evidence="1">Membrane</location>
        <topology evidence="1">Multi-pass membrane protein</topology>
    </subcellularLocation>
</comment>
<dbReference type="InterPro" id="IPR034294">
    <property type="entry name" value="Aquaporin_transptr"/>
</dbReference>
<dbReference type="KEGG" id="npy:NPRO_17790"/>
<dbReference type="PROSITE" id="PS00221">
    <property type="entry name" value="MIP"/>
    <property type="match status" value="1"/>
</dbReference>
<protein>
    <submittedName>
        <fullName evidence="8">Aquaporin</fullName>
    </submittedName>
</protein>
<dbReference type="InterPro" id="IPR022357">
    <property type="entry name" value="MIP_CS"/>
</dbReference>
<feature type="transmembrane region" description="Helical" evidence="7">
    <location>
        <begin position="123"/>
        <end position="143"/>
    </location>
</feature>
<dbReference type="SUPFAM" id="SSF81338">
    <property type="entry name" value="Aquaporin-like"/>
    <property type="match status" value="1"/>
</dbReference>